<proteinExistence type="predicted"/>
<dbReference type="PANTHER" id="PTHR42791">
    <property type="entry name" value="GNAT FAMILY ACETYLTRANSFERASE"/>
    <property type="match status" value="1"/>
</dbReference>
<sequence length="281" mass="32037">MSPLIVEQYRPATVPSRRKPRSGSFSVSLARYDDIRRLVDIEFFAFEEEKTNHILSYRDYNQPAHFERAVRSYQNAINGSDAIRRRRKPAPTRRLERRPNGDVTRFRKVTDVETGLIISWAKTEIKSYSEDELASPADSGHEDEALMNRDWFALNEKLKRDYMGTQKHCYISMLATQPTYQHHGAGTMLLEDILGEADEAGVECYLEATDTAKPLYERHGFETVNELRFDPSAYGVYGFNVERQTIMVRGAVDRVSGQRKPVRSWSEATGGVASPSSESDA</sequence>
<evidence type="ECO:0000259" key="2">
    <source>
        <dbReference type="PROSITE" id="PS51186"/>
    </source>
</evidence>
<evidence type="ECO:0000256" key="1">
    <source>
        <dbReference type="SAM" id="MobiDB-lite"/>
    </source>
</evidence>
<dbReference type="Gene3D" id="3.40.630.30">
    <property type="match status" value="1"/>
</dbReference>
<dbReference type="PROSITE" id="PS51186">
    <property type="entry name" value="GNAT"/>
    <property type="match status" value="1"/>
</dbReference>
<gene>
    <name evidence="3" type="ORF">Slin15195_G017580</name>
</gene>
<protein>
    <submittedName>
        <fullName evidence="3">GNAT domain, acyl-CoA N-acyltransferase</fullName>
    </submittedName>
</protein>
<dbReference type="InterPro" id="IPR052523">
    <property type="entry name" value="Trichothecene_AcTrans"/>
</dbReference>
<name>A0A9Q9AFE0_9PEZI</name>
<dbReference type="AlphaFoldDB" id="A0A9Q9AFE0"/>
<dbReference type="EMBL" id="CP099418">
    <property type="protein sequence ID" value="USW48439.1"/>
    <property type="molecule type" value="Genomic_DNA"/>
</dbReference>
<accession>A0A9Q9AFE0</accession>
<dbReference type="InterPro" id="IPR000182">
    <property type="entry name" value="GNAT_dom"/>
</dbReference>
<reference evidence="3" key="1">
    <citation type="submission" date="2022-06" db="EMBL/GenBank/DDBJ databases">
        <title>Complete genome sequences of two strains of the flax pathogen Septoria linicola.</title>
        <authorList>
            <person name="Lapalu N."/>
            <person name="Simon A."/>
            <person name="Demenou B."/>
            <person name="Paumier D."/>
            <person name="Guillot M.-P."/>
            <person name="Gout L."/>
            <person name="Valade R."/>
        </authorList>
    </citation>
    <scope>NUCLEOTIDE SEQUENCE</scope>
    <source>
        <strain evidence="3">SE15195</strain>
    </source>
</reference>
<evidence type="ECO:0000313" key="4">
    <source>
        <dbReference type="Proteomes" id="UP001056384"/>
    </source>
</evidence>
<feature type="domain" description="N-acetyltransferase" evidence="2">
    <location>
        <begin position="104"/>
        <end position="242"/>
    </location>
</feature>
<dbReference type="GO" id="GO:0016747">
    <property type="term" value="F:acyltransferase activity, transferring groups other than amino-acyl groups"/>
    <property type="evidence" value="ECO:0007669"/>
    <property type="project" value="InterPro"/>
</dbReference>
<keyword evidence="4" id="KW-1185">Reference proteome</keyword>
<dbReference type="CDD" id="cd04301">
    <property type="entry name" value="NAT_SF"/>
    <property type="match status" value="1"/>
</dbReference>
<dbReference type="InterPro" id="IPR016181">
    <property type="entry name" value="Acyl_CoA_acyltransferase"/>
</dbReference>
<evidence type="ECO:0000313" key="3">
    <source>
        <dbReference type="EMBL" id="USW48439.1"/>
    </source>
</evidence>
<dbReference type="Pfam" id="PF13673">
    <property type="entry name" value="Acetyltransf_10"/>
    <property type="match status" value="1"/>
</dbReference>
<dbReference type="PANTHER" id="PTHR42791:SF14">
    <property type="entry name" value="N-ACETYLTRANSFERASE DOMAIN-CONTAINING PROTEIN"/>
    <property type="match status" value="1"/>
</dbReference>
<feature type="region of interest" description="Disordered" evidence="1">
    <location>
        <begin position="259"/>
        <end position="281"/>
    </location>
</feature>
<dbReference type="SUPFAM" id="SSF55729">
    <property type="entry name" value="Acyl-CoA N-acyltransferases (Nat)"/>
    <property type="match status" value="1"/>
</dbReference>
<dbReference type="Proteomes" id="UP001056384">
    <property type="component" value="Chromosome 1"/>
</dbReference>
<organism evidence="3 4">
    <name type="scientific">Septoria linicola</name>
    <dbReference type="NCBI Taxonomy" id="215465"/>
    <lineage>
        <taxon>Eukaryota</taxon>
        <taxon>Fungi</taxon>
        <taxon>Dikarya</taxon>
        <taxon>Ascomycota</taxon>
        <taxon>Pezizomycotina</taxon>
        <taxon>Dothideomycetes</taxon>
        <taxon>Dothideomycetidae</taxon>
        <taxon>Mycosphaerellales</taxon>
        <taxon>Mycosphaerellaceae</taxon>
        <taxon>Septoria</taxon>
    </lineage>
</organism>